<evidence type="ECO:0000313" key="10">
    <source>
        <dbReference type="Proteomes" id="UP000230553"/>
    </source>
</evidence>
<proteinExistence type="predicted"/>
<dbReference type="InterPro" id="IPR005490">
    <property type="entry name" value="LD_TPept_cat_dom"/>
</dbReference>
<reference evidence="10" key="1">
    <citation type="submission" date="2017-09" db="EMBL/GenBank/DDBJ databases">
        <title>Depth-based differentiation of microbial function through sediment-hosted aquifers and enrichment of novel symbionts in the deep terrestrial subsurface.</title>
        <authorList>
            <person name="Probst A.J."/>
            <person name="Ladd B."/>
            <person name="Jarett J.K."/>
            <person name="Geller-Mcgrath D.E."/>
            <person name="Sieber C.M.K."/>
            <person name="Emerson J.B."/>
            <person name="Anantharaman K."/>
            <person name="Thomas B.C."/>
            <person name="Malmstrom R."/>
            <person name="Stieglmeier M."/>
            <person name="Klingl A."/>
            <person name="Woyke T."/>
            <person name="Ryan C.M."/>
            <person name="Banfield J.F."/>
        </authorList>
    </citation>
    <scope>NUCLEOTIDE SEQUENCE [LARGE SCALE GENOMIC DNA]</scope>
</reference>
<evidence type="ECO:0000256" key="1">
    <source>
        <dbReference type="ARBA" id="ARBA00004752"/>
    </source>
</evidence>
<organism evidence="9 10">
    <name type="scientific">Candidatus Wolfebacteria bacterium CG_4_10_14_0_2_um_filter_39_18</name>
    <dbReference type="NCBI Taxonomy" id="1975061"/>
    <lineage>
        <taxon>Bacteria</taxon>
        <taxon>Candidatus Wolfeibacteriota</taxon>
    </lineage>
</organism>
<dbReference type="PROSITE" id="PS52029">
    <property type="entry name" value="LD_TPASE"/>
    <property type="match status" value="1"/>
</dbReference>
<feature type="transmembrane region" description="Helical" evidence="7">
    <location>
        <begin position="12"/>
        <end position="35"/>
    </location>
</feature>
<keyword evidence="7" id="KW-0812">Transmembrane</keyword>
<sequence>MNENKKTSRYFEIFLGLTVIAVCFFAGLKVGLFLFERTQTTANVSTSTQAAAVIEENYCVPGIKFSDESDKKLCSEKSKIGGAKGLEINLTAGKALLYENEKLISVLPLAYQSQEGKWFQAPTGYYFAGVKNEKHISSIFPVIMPYAFQYYEDFFIHGIPYYENGESVTSNFTGGCLRFAEGIDKQVYDFINPGVPILVYKTFDDLRLKKGFSAPVDLKDFWIRQRFN</sequence>
<dbReference type="GO" id="GO:0071555">
    <property type="term" value="P:cell wall organization"/>
    <property type="evidence" value="ECO:0007669"/>
    <property type="project" value="UniProtKB-UniRule"/>
</dbReference>
<evidence type="ECO:0000259" key="8">
    <source>
        <dbReference type="PROSITE" id="PS52029"/>
    </source>
</evidence>
<comment type="pathway">
    <text evidence="1 6">Cell wall biogenesis; peptidoglycan biosynthesis.</text>
</comment>
<dbReference type="CDD" id="cd16913">
    <property type="entry name" value="YkuD_like"/>
    <property type="match status" value="1"/>
</dbReference>
<dbReference type="GO" id="GO:0008360">
    <property type="term" value="P:regulation of cell shape"/>
    <property type="evidence" value="ECO:0007669"/>
    <property type="project" value="UniProtKB-UniRule"/>
</dbReference>
<dbReference type="InterPro" id="IPR038063">
    <property type="entry name" value="Transpep_catalytic_dom"/>
</dbReference>
<evidence type="ECO:0000256" key="7">
    <source>
        <dbReference type="SAM" id="Phobius"/>
    </source>
</evidence>
<evidence type="ECO:0000256" key="3">
    <source>
        <dbReference type="ARBA" id="ARBA00022960"/>
    </source>
</evidence>
<keyword evidence="7" id="KW-0472">Membrane</keyword>
<evidence type="ECO:0000256" key="6">
    <source>
        <dbReference type="PROSITE-ProRule" id="PRU01373"/>
    </source>
</evidence>
<feature type="non-terminal residue" evidence="9">
    <location>
        <position position="228"/>
    </location>
</feature>
<dbReference type="UniPathway" id="UPA00219"/>
<accession>A0A2M7TH71</accession>
<evidence type="ECO:0000256" key="4">
    <source>
        <dbReference type="ARBA" id="ARBA00022984"/>
    </source>
</evidence>
<dbReference type="EMBL" id="PFNM01000001">
    <property type="protein sequence ID" value="PIZ45519.1"/>
    <property type="molecule type" value="Genomic_DNA"/>
</dbReference>
<keyword evidence="7" id="KW-1133">Transmembrane helix</keyword>
<gene>
    <name evidence="9" type="ORF">COY31_00005</name>
</gene>
<keyword evidence="2" id="KW-0808">Transferase</keyword>
<keyword evidence="5 6" id="KW-0961">Cell wall biogenesis/degradation</keyword>
<feature type="active site" description="Proton donor/acceptor" evidence="6">
    <location>
        <position position="157"/>
    </location>
</feature>
<feature type="active site" description="Nucleophile" evidence="6">
    <location>
        <position position="176"/>
    </location>
</feature>
<dbReference type="Gene3D" id="2.40.440.10">
    <property type="entry name" value="L,D-transpeptidase catalytic domain-like"/>
    <property type="match status" value="1"/>
</dbReference>
<dbReference type="AlphaFoldDB" id="A0A2M7TH71"/>
<evidence type="ECO:0000256" key="2">
    <source>
        <dbReference type="ARBA" id="ARBA00022679"/>
    </source>
</evidence>
<dbReference type="Pfam" id="PF03734">
    <property type="entry name" value="YkuD"/>
    <property type="match status" value="1"/>
</dbReference>
<keyword evidence="4 6" id="KW-0573">Peptidoglycan synthesis</keyword>
<comment type="caution">
    <text evidence="9">The sequence shown here is derived from an EMBL/GenBank/DDBJ whole genome shotgun (WGS) entry which is preliminary data.</text>
</comment>
<evidence type="ECO:0000313" key="9">
    <source>
        <dbReference type="EMBL" id="PIZ45519.1"/>
    </source>
</evidence>
<feature type="domain" description="L,D-TPase catalytic" evidence="8">
    <location>
        <begin position="84"/>
        <end position="200"/>
    </location>
</feature>
<evidence type="ECO:0000256" key="5">
    <source>
        <dbReference type="ARBA" id="ARBA00023316"/>
    </source>
</evidence>
<dbReference type="GO" id="GO:0016740">
    <property type="term" value="F:transferase activity"/>
    <property type="evidence" value="ECO:0007669"/>
    <property type="project" value="UniProtKB-KW"/>
</dbReference>
<name>A0A2M7TH71_9BACT</name>
<dbReference type="GO" id="GO:0009252">
    <property type="term" value="P:peptidoglycan biosynthetic process"/>
    <property type="evidence" value="ECO:0007669"/>
    <property type="project" value="UniProtKB-UniPathway"/>
</dbReference>
<dbReference type="SUPFAM" id="SSF141523">
    <property type="entry name" value="L,D-transpeptidase catalytic domain-like"/>
    <property type="match status" value="1"/>
</dbReference>
<dbReference type="Proteomes" id="UP000230553">
    <property type="component" value="Unassembled WGS sequence"/>
</dbReference>
<keyword evidence="3 6" id="KW-0133">Cell shape</keyword>
<protein>
    <recommendedName>
        <fullName evidence="8">L,D-TPase catalytic domain-containing protein</fullName>
    </recommendedName>
</protein>